<gene>
    <name evidence="3" type="ORF">BOTBODRAFT_52361</name>
</gene>
<dbReference type="InParanoid" id="A0A067N2C9"/>
<dbReference type="STRING" id="930990.A0A067N2C9"/>
<keyword evidence="2" id="KW-0053">Apoptosis</keyword>
<dbReference type="Proteomes" id="UP000027195">
    <property type="component" value="Unassembled WGS sequence"/>
</dbReference>
<dbReference type="PANTHER" id="PTHR12758">
    <property type="entry name" value="APOPTOSIS INHIBITOR 5-RELATED"/>
    <property type="match status" value="1"/>
</dbReference>
<dbReference type="Gene3D" id="1.25.10.10">
    <property type="entry name" value="Leucine-rich Repeat Variant"/>
    <property type="match status" value="1"/>
</dbReference>
<dbReference type="InterPro" id="IPR011989">
    <property type="entry name" value="ARM-like"/>
</dbReference>
<dbReference type="GO" id="GO:0003723">
    <property type="term" value="F:RNA binding"/>
    <property type="evidence" value="ECO:0007669"/>
    <property type="project" value="TreeGrafter"/>
</dbReference>
<dbReference type="Pfam" id="PF05918">
    <property type="entry name" value="API5"/>
    <property type="match status" value="1"/>
</dbReference>
<evidence type="ECO:0008006" key="5">
    <source>
        <dbReference type="Google" id="ProtNLM"/>
    </source>
</evidence>
<evidence type="ECO:0000313" key="3">
    <source>
        <dbReference type="EMBL" id="KDQ18287.1"/>
    </source>
</evidence>
<dbReference type="PANTHER" id="PTHR12758:SF19">
    <property type="entry name" value="APOPTOSIS INHIBITOR 5"/>
    <property type="match status" value="1"/>
</dbReference>
<name>A0A067N2C9_BOTB1</name>
<dbReference type="EMBL" id="KL198021">
    <property type="protein sequence ID" value="KDQ18287.1"/>
    <property type="molecule type" value="Genomic_DNA"/>
</dbReference>
<proteinExistence type="inferred from homology"/>
<dbReference type="AlphaFoldDB" id="A0A067N2C9"/>
<accession>A0A067N2C9</accession>
<dbReference type="InterPro" id="IPR008383">
    <property type="entry name" value="API5"/>
</dbReference>
<dbReference type="OrthoDB" id="19224at2759"/>
<sequence>MAMSEEAQKATLNDIYSRSLHQPRGQAARRQALIKIIQLTRSPFPSVKKESSQVLGTFFEEFPDIQDQVVDAVYDLCEDSNPEVRLDGYKVIVELSKRVKTWTRRNTDVLIQLLQSEDIVELGVVKRSLLEHIKNDPEGALGVMCDYCIGSSDAPDTALKGLVINFLLYDAKSEREKILSSVPEPEAAKTLRAGLVQSIPRADIVQLPIILNDLLFPPPARSPAGLLPAALEALMAQSGLVLDQELPTSPTLPDTMLHLSLASGLLRQPGDPTHLLRFLTGRIVPLSMDLTVLAKLEPDTRFMLVSHTTEVFKTCRSKANSATAWPELLALRNKMTDVGNVWPDVGGSSEGFDFGSNLPFQH</sequence>
<reference evidence="4" key="1">
    <citation type="journal article" date="2014" name="Proc. Natl. Acad. Sci. U.S.A.">
        <title>Extensive sampling of basidiomycete genomes demonstrates inadequacy of the white-rot/brown-rot paradigm for wood decay fungi.</title>
        <authorList>
            <person name="Riley R."/>
            <person name="Salamov A.A."/>
            <person name="Brown D.W."/>
            <person name="Nagy L.G."/>
            <person name="Floudas D."/>
            <person name="Held B.W."/>
            <person name="Levasseur A."/>
            <person name="Lombard V."/>
            <person name="Morin E."/>
            <person name="Otillar R."/>
            <person name="Lindquist E.A."/>
            <person name="Sun H."/>
            <person name="LaButti K.M."/>
            <person name="Schmutz J."/>
            <person name="Jabbour D."/>
            <person name="Luo H."/>
            <person name="Baker S.E."/>
            <person name="Pisabarro A.G."/>
            <person name="Walton J.D."/>
            <person name="Blanchette R.A."/>
            <person name="Henrissat B."/>
            <person name="Martin F."/>
            <person name="Cullen D."/>
            <person name="Hibbett D.S."/>
            <person name="Grigoriev I.V."/>
        </authorList>
    </citation>
    <scope>NUCLEOTIDE SEQUENCE [LARGE SCALE GENOMIC DNA]</scope>
    <source>
        <strain evidence="4">FD-172 SS1</strain>
    </source>
</reference>
<dbReference type="GO" id="GO:0005634">
    <property type="term" value="C:nucleus"/>
    <property type="evidence" value="ECO:0007669"/>
    <property type="project" value="TreeGrafter"/>
</dbReference>
<comment type="similarity">
    <text evidence="1">Belongs to the API5 family.</text>
</comment>
<dbReference type="GO" id="GO:0043066">
    <property type="term" value="P:negative regulation of apoptotic process"/>
    <property type="evidence" value="ECO:0007669"/>
    <property type="project" value="TreeGrafter"/>
</dbReference>
<organism evidence="3 4">
    <name type="scientific">Botryobasidium botryosum (strain FD-172 SS1)</name>
    <dbReference type="NCBI Taxonomy" id="930990"/>
    <lineage>
        <taxon>Eukaryota</taxon>
        <taxon>Fungi</taxon>
        <taxon>Dikarya</taxon>
        <taxon>Basidiomycota</taxon>
        <taxon>Agaricomycotina</taxon>
        <taxon>Agaricomycetes</taxon>
        <taxon>Cantharellales</taxon>
        <taxon>Botryobasidiaceae</taxon>
        <taxon>Botryobasidium</taxon>
    </lineage>
</organism>
<evidence type="ECO:0000256" key="2">
    <source>
        <dbReference type="ARBA" id="ARBA00022703"/>
    </source>
</evidence>
<evidence type="ECO:0000313" key="4">
    <source>
        <dbReference type="Proteomes" id="UP000027195"/>
    </source>
</evidence>
<dbReference type="GO" id="GO:0006915">
    <property type="term" value="P:apoptotic process"/>
    <property type="evidence" value="ECO:0007669"/>
    <property type="project" value="UniProtKB-KW"/>
</dbReference>
<keyword evidence="4" id="KW-1185">Reference proteome</keyword>
<dbReference type="InterPro" id="IPR016024">
    <property type="entry name" value="ARM-type_fold"/>
</dbReference>
<protein>
    <recommendedName>
        <fullName evidence="5">Symplekin/Pta1 N-terminal domain-containing protein</fullName>
    </recommendedName>
</protein>
<dbReference type="HOGENOM" id="CLU_052453_0_0_1"/>
<dbReference type="SUPFAM" id="SSF48371">
    <property type="entry name" value="ARM repeat"/>
    <property type="match status" value="1"/>
</dbReference>
<evidence type="ECO:0000256" key="1">
    <source>
        <dbReference type="ARBA" id="ARBA00009515"/>
    </source>
</evidence>